<dbReference type="EMBL" id="BAABLD010000010">
    <property type="protein sequence ID" value="GAA5168420.1"/>
    <property type="molecule type" value="Genomic_DNA"/>
</dbReference>
<dbReference type="Gene3D" id="3.50.50.60">
    <property type="entry name" value="FAD/NAD(P)-binding domain"/>
    <property type="match status" value="1"/>
</dbReference>
<evidence type="ECO:0000313" key="2">
    <source>
        <dbReference type="EMBL" id="GAA5168420.1"/>
    </source>
</evidence>
<dbReference type="SUPFAM" id="SSF51905">
    <property type="entry name" value="FAD/NAD(P)-binding domain"/>
    <property type="match status" value="1"/>
</dbReference>
<reference evidence="3" key="1">
    <citation type="journal article" date="2019" name="Int. J. Syst. Evol. Microbiol.">
        <title>The Global Catalogue of Microorganisms (GCM) 10K type strain sequencing project: providing services to taxonomists for standard genome sequencing and annotation.</title>
        <authorList>
            <consortium name="The Broad Institute Genomics Platform"/>
            <consortium name="The Broad Institute Genome Sequencing Center for Infectious Disease"/>
            <person name="Wu L."/>
            <person name="Ma J."/>
        </authorList>
    </citation>
    <scope>NUCLEOTIDE SEQUENCE [LARGE SCALE GENOMIC DNA]</scope>
    <source>
        <strain evidence="3">JCM 18715</strain>
    </source>
</reference>
<evidence type="ECO:0000259" key="1">
    <source>
        <dbReference type="Pfam" id="PF01593"/>
    </source>
</evidence>
<sequence length="445" mass="48964">MKAEQLPDARDTRGLKVAVVGGGISGLGAAWLLSQRHAVTLFEAGRYAGGHANTVDVTVDGITHPVDTGFLVFNRRTYPNLCGLFETLQVPVANSEMSFSVSLAQPDIEWAGTDLVSLFAQPANLARPAFWGMLADIRRFNAETTRLAREHNAPAMSLGEYLDRNGYGEAFRHWYLIPMAAAIWSCPTQQMLAYPLATFLRFCHNHGLLQIMDRPQWQTVAGGSREYVRRITAQLSDVRLNTPVIAVEREAAGVSVLTAQGSERFDALIFACHSDQALRILGQQASSLEEAVLGAVRYQYNRALLHTDAGLLPRRNRAWSAWNYRAGAGRADDRPVSVSYLINRLQPVPFRSPVVVSLNPFDEPAPGSLIQSFDYEHPVFDQGAIDAQAHLPMLQGRNRTWFCGAWTGYGFHEDGLKSAVDVAAQLGVVAPWRANPLPQVEEALA</sequence>
<dbReference type="InterPro" id="IPR002937">
    <property type="entry name" value="Amino_oxidase"/>
</dbReference>
<dbReference type="PANTHER" id="PTHR42923:SF17">
    <property type="entry name" value="AMINE OXIDASE DOMAIN-CONTAINING PROTEIN"/>
    <property type="match status" value="1"/>
</dbReference>
<keyword evidence="3" id="KW-1185">Reference proteome</keyword>
<comment type="caution">
    <text evidence="2">The sequence shown here is derived from an EMBL/GenBank/DDBJ whole genome shotgun (WGS) entry which is preliminary data.</text>
</comment>
<dbReference type="InterPro" id="IPR036188">
    <property type="entry name" value="FAD/NAD-bd_sf"/>
</dbReference>
<dbReference type="Proteomes" id="UP001500547">
    <property type="component" value="Unassembled WGS sequence"/>
</dbReference>
<accession>A0ABP9QWB1</accession>
<dbReference type="PANTHER" id="PTHR42923">
    <property type="entry name" value="PROTOPORPHYRINOGEN OXIDASE"/>
    <property type="match status" value="1"/>
</dbReference>
<organism evidence="2 3">
    <name type="scientific">Viridibacterium curvum</name>
    <dbReference type="NCBI Taxonomy" id="1101404"/>
    <lineage>
        <taxon>Bacteria</taxon>
        <taxon>Pseudomonadati</taxon>
        <taxon>Pseudomonadota</taxon>
        <taxon>Betaproteobacteria</taxon>
        <taxon>Rhodocyclales</taxon>
        <taxon>Rhodocyclaceae</taxon>
        <taxon>Viridibacterium</taxon>
    </lineage>
</organism>
<dbReference type="InterPro" id="IPR050464">
    <property type="entry name" value="Zeta_carotene_desat/Oxidored"/>
</dbReference>
<dbReference type="RefSeq" id="WP_345533752.1">
    <property type="nucleotide sequence ID" value="NZ_BAABLD010000010.1"/>
</dbReference>
<proteinExistence type="predicted"/>
<dbReference type="Pfam" id="PF01593">
    <property type="entry name" value="Amino_oxidase"/>
    <property type="match status" value="1"/>
</dbReference>
<feature type="domain" description="Amine oxidase" evidence="1">
    <location>
        <begin position="24"/>
        <end position="284"/>
    </location>
</feature>
<name>A0ABP9QWB1_9RHOO</name>
<gene>
    <name evidence="2" type="ORF">GCM10025770_28380</name>
</gene>
<protein>
    <submittedName>
        <fullName evidence="2">FAD-dependent oxidoreductase</fullName>
    </submittedName>
</protein>
<evidence type="ECO:0000313" key="3">
    <source>
        <dbReference type="Proteomes" id="UP001500547"/>
    </source>
</evidence>